<dbReference type="InterPro" id="IPR023921">
    <property type="entry name" value="ADH_Zn_actinomycetes"/>
</dbReference>
<keyword evidence="5 10" id="KW-0862">Zinc</keyword>
<dbReference type="InterPro" id="IPR013149">
    <property type="entry name" value="ADH-like_C"/>
</dbReference>
<dbReference type="Gene3D" id="3.90.180.10">
    <property type="entry name" value="Medium-chain alcohol dehydrogenases, catalytic domain"/>
    <property type="match status" value="1"/>
</dbReference>
<dbReference type="SUPFAM" id="SSF50129">
    <property type="entry name" value="GroES-like"/>
    <property type="match status" value="2"/>
</dbReference>
<dbReference type="Gene3D" id="3.40.50.720">
    <property type="entry name" value="NAD(P)-binding Rossmann-like Domain"/>
    <property type="match status" value="1"/>
</dbReference>
<dbReference type="EMBL" id="CP050124">
    <property type="protein sequence ID" value="QIP38465.1"/>
    <property type="molecule type" value="Genomic_DNA"/>
</dbReference>
<dbReference type="Proteomes" id="UP000502345">
    <property type="component" value="Chromosome"/>
</dbReference>
<keyword evidence="4 10" id="KW-0479">Metal-binding</keyword>
<dbReference type="InterPro" id="IPR011032">
    <property type="entry name" value="GroES-like_sf"/>
</dbReference>
<organism evidence="12 13">
    <name type="scientific">Rhodococcus erythropolis</name>
    <name type="common">Arthrobacter picolinophilus</name>
    <dbReference type="NCBI Taxonomy" id="1833"/>
    <lineage>
        <taxon>Bacteria</taxon>
        <taxon>Bacillati</taxon>
        <taxon>Actinomycetota</taxon>
        <taxon>Actinomycetes</taxon>
        <taxon>Mycobacteriales</taxon>
        <taxon>Nocardiaceae</taxon>
        <taxon>Rhodococcus</taxon>
        <taxon>Rhodococcus erythropolis group</taxon>
    </lineage>
</organism>
<comment type="catalytic activity">
    <reaction evidence="9">
        <text>a primary alcohol + NAD(+) = an aldehyde + NADH + H(+)</text>
        <dbReference type="Rhea" id="RHEA:10736"/>
        <dbReference type="ChEBI" id="CHEBI:15378"/>
        <dbReference type="ChEBI" id="CHEBI:15734"/>
        <dbReference type="ChEBI" id="CHEBI:17478"/>
        <dbReference type="ChEBI" id="CHEBI:57540"/>
        <dbReference type="ChEBI" id="CHEBI:57945"/>
        <dbReference type="EC" id="1.1.1.1"/>
    </reaction>
</comment>
<accession>A0A6G9CN60</accession>
<dbReference type="NCBIfam" id="TIGR03989">
    <property type="entry name" value="Rxyl_3153"/>
    <property type="match status" value="1"/>
</dbReference>
<sequence length="390" mass="41235">MCPGADEKTLRREARSKGMSMKAKAAVLWDHNTPWSVEEIELADPKEREVLIKVVASGMCHSDDHAVTGDLAVPLPVIGGHEGAGIVEKVGPGVRDVEVGDHVVLSFIPSCGRCRWCAVGQSNLCDLGAILMAGAQVDGTYRATARGHDVGTFSLLGTFGNYTVVPEASVVKINKWIPLEKACLVGCGVTTGWGSAVNTGEVSPGDSVVVVGIGGIGGSAIQGAKIAGARHIVAVDISTDKKAMAETLGATHFASSIDEAMTLVNELTWGVMADVAILTVGVASGDMIQPIVELIRKGGRVVLTAVSPMGATDTQLHLAEMTLFQKQLRGSLFGECNPRADIPRLLNLYEAGLLKLDEMVTTEYRLEDINQGYDDMKSGKIMRGVIIHEH</sequence>
<dbReference type="SMART" id="SM00829">
    <property type="entry name" value="PKS_ER"/>
    <property type="match status" value="1"/>
</dbReference>
<dbReference type="AlphaFoldDB" id="A0A6G9CN60"/>
<feature type="domain" description="Enoyl reductase (ER)" evidence="11">
    <location>
        <begin position="30"/>
        <end position="386"/>
    </location>
</feature>
<comment type="catalytic activity">
    <reaction evidence="8">
        <text>a secondary alcohol + NAD(+) = a ketone + NADH + H(+)</text>
        <dbReference type="Rhea" id="RHEA:10740"/>
        <dbReference type="ChEBI" id="CHEBI:15378"/>
        <dbReference type="ChEBI" id="CHEBI:17087"/>
        <dbReference type="ChEBI" id="CHEBI:35681"/>
        <dbReference type="ChEBI" id="CHEBI:57540"/>
        <dbReference type="ChEBI" id="CHEBI:57945"/>
        <dbReference type="EC" id="1.1.1.1"/>
    </reaction>
</comment>
<evidence type="ECO:0000259" key="11">
    <source>
        <dbReference type="SMART" id="SM00829"/>
    </source>
</evidence>
<dbReference type="Pfam" id="PF08240">
    <property type="entry name" value="ADH_N"/>
    <property type="match status" value="1"/>
</dbReference>
<dbReference type="CDD" id="cd08279">
    <property type="entry name" value="Zn_ADH_class_III"/>
    <property type="match status" value="1"/>
</dbReference>
<gene>
    <name evidence="12" type="ORF">G9444_1221</name>
</gene>
<evidence type="ECO:0000256" key="3">
    <source>
        <dbReference type="ARBA" id="ARBA00013190"/>
    </source>
</evidence>
<proteinExistence type="inferred from homology"/>
<dbReference type="Pfam" id="PF00107">
    <property type="entry name" value="ADH_zinc_N"/>
    <property type="match status" value="1"/>
</dbReference>
<dbReference type="GO" id="GO:0005829">
    <property type="term" value="C:cytosol"/>
    <property type="evidence" value="ECO:0007669"/>
    <property type="project" value="TreeGrafter"/>
</dbReference>
<dbReference type="EC" id="1.1.1.1" evidence="3"/>
<dbReference type="PROSITE" id="PS00059">
    <property type="entry name" value="ADH_ZINC"/>
    <property type="match status" value="1"/>
</dbReference>
<dbReference type="InterPro" id="IPR036291">
    <property type="entry name" value="NAD(P)-bd_dom_sf"/>
</dbReference>
<dbReference type="PANTHER" id="PTHR43880:SF12">
    <property type="entry name" value="ALCOHOL DEHYDROGENASE CLASS-3"/>
    <property type="match status" value="1"/>
</dbReference>
<comment type="cofactor">
    <cofactor evidence="1 10">
        <name>Zn(2+)</name>
        <dbReference type="ChEBI" id="CHEBI:29105"/>
    </cofactor>
</comment>
<dbReference type="SUPFAM" id="SSF51735">
    <property type="entry name" value="NAD(P)-binding Rossmann-fold domains"/>
    <property type="match status" value="1"/>
</dbReference>
<evidence type="ECO:0000256" key="6">
    <source>
        <dbReference type="ARBA" id="ARBA00023002"/>
    </source>
</evidence>
<dbReference type="GO" id="GO:0008270">
    <property type="term" value="F:zinc ion binding"/>
    <property type="evidence" value="ECO:0007669"/>
    <property type="project" value="InterPro"/>
</dbReference>
<keyword evidence="7" id="KW-0520">NAD</keyword>
<dbReference type="InterPro" id="IPR002328">
    <property type="entry name" value="ADH_Zn_CS"/>
</dbReference>
<evidence type="ECO:0000313" key="12">
    <source>
        <dbReference type="EMBL" id="QIP38465.1"/>
    </source>
</evidence>
<evidence type="ECO:0000256" key="2">
    <source>
        <dbReference type="ARBA" id="ARBA00008072"/>
    </source>
</evidence>
<keyword evidence="6" id="KW-0560">Oxidoreductase</keyword>
<evidence type="ECO:0000313" key="13">
    <source>
        <dbReference type="Proteomes" id="UP000502345"/>
    </source>
</evidence>
<evidence type="ECO:0000256" key="4">
    <source>
        <dbReference type="ARBA" id="ARBA00022723"/>
    </source>
</evidence>
<dbReference type="GO" id="GO:0004022">
    <property type="term" value="F:alcohol dehydrogenase (NAD+) activity"/>
    <property type="evidence" value="ECO:0007669"/>
    <property type="project" value="UniProtKB-EC"/>
</dbReference>
<dbReference type="InterPro" id="IPR013154">
    <property type="entry name" value="ADH-like_N"/>
</dbReference>
<evidence type="ECO:0000256" key="5">
    <source>
        <dbReference type="ARBA" id="ARBA00022833"/>
    </source>
</evidence>
<dbReference type="PANTHER" id="PTHR43880">
    <property type="entry name" value="ALCOHOL DEHYDROGENASE"/>
    <property type="match status" value="1"/>
</dbReference>
<reference evidence="12 13" key="1">
    <citation type="submission" date="2020-03" db="EMBL/GenBank/DDBJ databases">
        <title>Screen low temperature-resistant strains for efficient degradation of petroleum hydrocarbons under the low temperature.</title>
        <authorList>
            <person name="Wang Y."/>
            <person name="Chen J."/>
        </authorList>
    </citation>
    <scope>NUCLEOTIDE SEQUENCE [LARGE SCALE GENOMIC DNA]</scope>
    <source>
        <strain evidence="12 13">KB1</strain>
    </source>
</reference>
<dbReference type="GO" id="GO:0051903">
    <property type="term" value="F:S-(hydroxymethyl)glutathione dehydrogenase [NAD(P)+] activity"/>
    <property type="evidence" value="ECO:0007669"/>
    <property type="project" value="TreeGrafter"/>
</dbReference>
<evidence type="ECO:0000256" key="9">
    <source>
        <dbReference type="ARBA" id="ARBA00049243"/>
    </source>
</evidence>
<dbReference type="InterPro" id="IPR020843">
    <property type="entry name" value="ER"/>
</dbReference>
<evidence type="ECO:0000256" key="8">
    <source>
        <dbReference type="ARBA" id="ARBA00049164"/>
    </source>
</evidence>
<name>A0A6G9CN60_RHOER</name>
<evidence type="ECO:0000256" key="7">
    <source>
        <dbReference type="ARBA" id="ARBA00023027"/>
    </source>
</evidence>
<comment type="similarity">
    <text evidence="2 10">Belongs to the zinc-containing alcohol dehydrogenase family.</text>
</comment>
<evidence type="ECO:0000256" key="10">
    <source>
        <dbReference type="RuleBase" id="RU361277"/>
    </source>
</evidence>
<protein>
    <recommendedName>
        <fullName evidence="3">alcohol dehydrogenase</fullName>
        <ecNumber evidence="3">1.1.1.1</ecNumber>
    </recommendedName>
</protein>
<dbReference type="GO" id="GO:0046294">
    <property type="term" value="P:formaldehyde catabolic process"/>
    <property type="evidence" value="ECO:0007669"/>
    <property type="project" value="TreeGrafter"/>
</dbReference>
<evidence type="ECO:0000256" key="1">
    <source>
        <dbReference type="ARBA" id="ARBA00001947"/>
    </source>
</evidence>